<comment type="subcellular location">
    <subcellularLocation>
        <location evidence="8">Cytoplasm</location>
    </subcellularLocation>
</comment>
<evidence type="ECO:0000256" key="2">
    <source>
        <dbReference type="ARBA" id="ARBA00022741"/>
    </source>
</evidence>
<comment type="subunit">
    <text evidence="8">Homodimer.</text>
</comment>
<evidence type="ECO:0000256" key="4">
    <source>
        <dbReference type="ARBA" id="ARBA00022884"/>
    </source>
</evidence>
<dbReference type="Gene3D" id="1.10.240.10">
    <property type="entry name" value="Tyrosyl-Transfer RNA Synthetase"/>
    <property type="match status" value="1"/>
</dbReference>
<evidence type="ECO:0000313" key="10">
    <source>
        <dbReference type="EMBL" id="CAH0999304.1"/>
    </source>
</evidence>
<feature type="binding site" evidence="8">
    <location>
        <position position="171"/>
    </location>
    <ligand>
        <name>L-tyrosine</name>
        <dbReference type="ChEBI" id="CHEBI:58315"/>
    </ligand>
</feature>
<dbReference type="InterPro" id="IPR001412">
    <property type="entry name" value="aa-tRNA-synth_I_CS"/>
</dbReference>
<evidence type="ECO:0000256" key="1">
    <source>
        <dbReference type="ARBA" id="ARBA00022598"/>
    </source>
</evidence>
<feature type="domain" description="Tyrosine--tRNA ligase SYY-like C-terminal" evidence="9">
    <location>
        <begin position="350"/>
        <end position="427"/>
    </location>
</feature>
<dbReference type="HAMAP" id="MF_02006">
    <property type="entry name" value="Tyr_tRNA_synth_type1"/>
    <property type="match status" value="1"/>
</dbReference>
<dbReference type="EMBL" id="CAKLPZ010000001">
    <property type="protein sequence ID" value="CAH0999304.1"/>
    <property type="molecule type" value="Genomic_DNA"/>
</dbReference>
<dbReference type="GO" id="GO:0004831">
    <property type="term" value="F:tyrosine-tRNA ligase activity"/>
    <property type="evidence" value="ECO:0007669"/>
    <property type="project" value="UniProtKB-EC"/>
</dbReference>
<keyword evidence="2 8" id="KW-0547">Nucleotide-binding</keyword>
<protein>
    <recommendedName>
        <fullName evidence="8">Tyrosine--tRNA ligase</fullName>
        <ecNumber evidence="8">6.1.1.1</ecNumber>
    </recommendedName>
    <alternativeName>
        <fullName evidence="8">Tyrosyl-tRNA synthetase</fullName>
        <shortName evidence="8">TyrRS</shortName>
    </alternativeName>
</protein>
<evidence type="ECO:0000256" key="6">
    <source>
        <dbReference type="ARBA" id="ARBA00023146"/>
    </source>
</evidence>
<dbReference type="Gene3D" id="3.40.50.620">
    <property type="entry name" value="HUPs"/>
    <property type="match status" value="1"/>
</dbReference>
<keyword evidence="6 8" id="KW-0030">Aminoacyl-tRNA synthetase</keyword>
<dbReference type="PROSITE" id="PS00178">
    <property type="entry name" value="AA_TRNA_LIGASE_I"/>
    <property type="match status" value="1"/>
</dbReference>
<comment type="function">
    <text evidence="8">Catalyzes the attachment of tyrosine to tRNA(Tyr) in a two-step reaction: tyrosine is first activated by ATP to form Tyr-AMP and then transferred to the acceptor end of tRNA(Tyr).</text>
</comment>
<dbReference type="InterPro" id="IPR054608">
    <property type="entry name" value="SYY-like_C"/>
</dbReference>
<keyword evidence="1 8" id="KW-0436">Ligase</keyword>
<dbReference type="Pfam" id="PF00579">
    <property type="entry name" value="tRNA-synt_1b"/>
    <property type="match status" value="1"/>
</dbReference>
<keyword evidence="8" id="KW-0963">Cytoplasm</keyword>
<evidence type="ECO:0000256" key="5">
    <source>
        <dbReference type="ARBA" id="ARBA00022917"/>
    </source>
</evidence>
<gene>
    <name evidence="8 10" type="primary">tyrS</name>
    <name evidence="10" type="ORF">LEM8419_00602</name>
</gene>
<dbReference type="PANTHER" id="PTHR11766">
    <property type="entry name" value="TYROSYL-TRNA SYNTHETASE"/>
    <property type="match status" value="1"/>
</dbReference>
<organism evidence="10 11">
    <name type="scientific">Neolewinella maritima</name>
    <dbReference type="NCBI Taxonomy" id="1383882"/>
    <lineage>
        <taxon>Bacteria</taxon>
        <taxon>Pseudomonadati</taxon>
        <taxon>Bacteroidota</taxon>
        <taxon>Saprospiria</taxon>
        <taxon>Saprospirales</taxon>
        <taxon>Lewinellaceae</taxon>
        <taxon>Neolewinella</taxon>
    </lineage>
</organism>
<proteinExistence type="inferred from homology"/>
<dbReference type="PRINTS" id="PR01040">
    <property type="entry name" value="TRNASYNTHTYR"/>
</dbReference>
<evidence type="ECO:0000313" key="11">
    <source>
        <dbReference type="Proteomes" id="UP000837803"/>
    </source>
</evidence>
<feature type="binding site" evidence="8">
    <location>
        <position position="167"/>
    </location>
    <ligand>
        <name>L-tyrosine</name>
        <dbReference type="ChEBI" id="CHEBI:58315"/>
    </ligand>
</feature>
<evidence type="ECO:0000256" key="8">
    <source>
        <dbReference type="HAMAP-Rule" id="MF_02006"/>
    </source>
</evidence>
<keyword evidence="3 8" id="KW-0067">ATP-binding</keyword>
<dbReference type="SUPFAM" id="SSF55174">
    <property type="entry name" value="Alpha-L RNA-binding motif"/>
    <property type="match status" value="1"/>
</dbReference>
<dbReference type="EC" id="6.1.1.1" evidence="8"/>
<dbReference type="InterPro" id="IPR002305">
    <property type="entry name" value="aa-tRNA-synth_Ic"/>
</dbReference>
<keyword evidence="5 8" id="KW-0648">Protein biosynthesis</keyword>
<keyword evidence="4" id="KW-0694">RNA-binding</keyword>
<dbReference type="CDD" id="cd00805">
    <property type="entry name" value="TyrRS_core"/>
    <property type="match status" value="1"/>
</dbReference>
<dbReference type="InterPro" id="IPR002307">
    <property type="entry name" value="Tyr-tRNA-ligase"/>
</dbReference>
<dbReference type="InterPro" id="IPR024088">
    <property type="entry name" value="Tyr-tRNA-ligase_bac-type"/>
</dbReference>
<feature type="short sequence motif" description="'KMSKS' region" evidence="8">
    <location>
        <begin position="227"/>
        <end position="231"/>
    </location>
</feature>
<dbReference type="SUPFAM" id="SSF52374">
    <property type="entry name" value="Nucleotidylyl transferase"/>
    <property type="match status" value="1"/>
</dbReference>
<evidence type="ECO:0000259" key="9">
    <source>
        <dbReference type="Pfam" id="PF22421"/>
    </source>
</evidence>
<evidence type="ECO:0000256" key="3">
    <source>
        <dbReference type="ARBA" id="ARBA00022840"/>
    </source>
</evidence>
<evidence type="ECO:0000256" key="7">
    <source>
        <dbReference type="ARBA" id="ARBA00048248"/>
    </source>
</evidence>
<sequence>MTNFIDELEWRGMLHQLTPGIREHMQEGPRRAYIGFDPTAPSLTIGNYVQVMLLLHWTRAGHEAVVLFGGATGRIGDPSGKDKERELKTYEELDHNLSHQRAQMERLLQTGGGAGAQVVNNYDFYRDMNVLDFLRDVGKTLTISYMMSKDSVQNRLESGMSFTEFSYQLLQGYDFQRLYADHGVTVQMGGSDQWGNITSGTEFVRRNLEGKAFAVTTPLLTKADGSKFGKSAEGNVWLDEELTSPYDFYQFWLRADDADVATYLKYFSLQPKEAILADCATVAAHLGGEDRYREVTAIKTALAAELTERIHGAEGLATAERVTNILYGRGATADDLRALDARAFRALQGNIPTFPIDRGVLPTGLLELLSEHSDVVGSKSEAKRAVQGNAIAINKDKVSDVERQVSASELLHDTYLMVENGKKKRYLFVVT</sequence>
<dbReference type="Gene3D" id="3.10.290.10">
    <property type="entry name" value="RNA-binding S4 domain"/>
    <property type="match status" value="1"/>
</dbReference>
<name>A0ABN8EZH2_9BACT</name>
<keyword evidence="11" id="KW-1185">Reference proteome</keyword>
<reference evidence="10" key="1">
    <citation type="submission" date="2021-12" db="EMBL/GenBank/DDBJ databases">
        <authorList>
            <person name="Rodrigo-Torres L."/>
            <person name="Arahal R. D."/>
            <person name="Lucena T."/>
        </authorList>
    </citation>
    <scope>NUCLEOTIDE SEQUENCE</scope>
    <source>
        <strain evidence="10">CECT 8419</strain>
    </source>
</reference>
<feature type="short sequence motif" description="'HIGH' region" evidence="8">
    <location>
        <begin position="38"/>
        <end position="47"/>
    </location>
</feature>
<accession>A0ABN8EZH2</accession>
<dbReference type="RefSeq" id="WP_238749493.1">
    <property type="nucleotide sequence ID" value="NZ_CAKLPZ010000001.1"/>
</dbReference>
<comment type="caution">
    <text evidence="10">The sequence shown here is derived from an EMBL/GenBank/DDBJ whole genome shotgun (WGS) entry which is preliminary data.</text>
</comment>
<dbReference type="InterPro" id="IPR036986">
    <property type="entry name" value="S4_RNA-bd_sf"/>
</dbReference>
<feature type="binding site" evidence="8">
    <location>
        <position position="33"/>
    </location>
    <ligand>
        <name>L-tyrosine</name>
        <dbReference type="ChEBI" id="CHEBI:58315"/>
    </ligand>
</feature>
<dbReference type="NCBIfam" id="TIGR00234">
    <property type="entry name" value="tyrS"/>
    <property type="match status" value="1"/>
</dbReference>
<comment type="catalytic activity">
    <reaction evidence="7 8">
        <text>tRNA(Tyr) + L-tyrosine + ATP = L-tyrosyl-tRNA(Tyr) + AMP + diphosphate + H(+)</text>
        <dbReference type="Rhea" id="RHEA:10220"/>
        <dbReference type="Rhea" id="RHEA-COMP:9706"/>
        <dbReference type="Rhea" id="RHEA-COMP:9707"/>
        <dbReference type="ChEBI" id="CHEBI:15378"/>
        <dbReference type="ChEBI" id="CHEBI:30616"/>
        <dbReference type="ChEBI" id="CHEBI:33019"/>
        <dbReference type="ChEBI" id="CHEBI:58315"/>
        <dbReference type="ChEBI" id="CHEBI:78442"/>
        <dbReference type="ChEBI" id="CHEBI:78536"/>
        <dbReference type="ChEBI" id="CHEBI:456215"/>
        <dbReference type="EC" id="6.1.1.1"/>
    </reaction>
</comment>
<dbReference type="InterPro" id="IPR024107">
    <property type="entry name" value="Tyr-tRNA-ligase_bac_1"/>
</dbReference>
<dbReference type="PANTHER" id="PTHR11766:SF0">
    <property type="entry name" value="TYROSINE--TRNA LIGASE, MITOCHONDRIAL"/>
    <property type="match status" value="1"/>
</dbReference>
<feature type="binding site" evidence="8">
    <location>
        <position position="230"/>
    </location>
    <ligand>
        <name>ATP</name>
        <dbReference type="ChEBI" id="CHEBI:30616"/>
    </ligand>
</feature>
<dbReference type="InterPro" id="IPR014729">
    <property type="entry name" value="Rossmann-like_a/b/a_fold"/>
</dbReference>
<dbReference type="Pfam" id="PF22421">
    <property type="entry name" value="SYY_C-terminal"/>
    <property type="match status" value="1"/>
</dbReference>
<dbReference type="Proteomes" id="UP000837803">
    <property type="component" value="Unassembled WGS sequence"/>
</dbReference>
<comment type="similarity">
    <text evidence="8">Belongs to the class-I aminoacyl-tRNA synthetase family. TyrS type 1 subfamily.</text>
</comment>